<name>A0ABV8XSM3_9DEIO</name>
<dbReference type="SUPFAM" id="SSF51338">
    <property type="entry name" value="Composite domain of metallo-dependent hydrolases"/>
    <property type="match status" value="1"/>
</dbReference>
<dbReference type="GO" id="GO:0008448">
    <property type="term" value="F:N-acetylglucosamine-6-phosphate deacetylase activity"/>
    <property type="evidence" value="ECO:0007669"/>
    <property type="project" value="UniProtKB-EC"/>
</dbReference>
<dbReference type="Proteomes" id="UP001595998">
    <property type="component" value="Unassembled WGS sequence"/>
</dbReference>
<dbReference type="NCBIfam" id="TIGR00221">
    <property type="entry name" value="nagA"/>
    <property type="match status" value="1"/>
</dbReference>
<comment type="caution">
    <text evidence="7">The sequence shown here is derived from an EMBL/GenBank/DDBJ whole genome shotgun (WGS) entry which is preliminary data.</text>
</comment>
<proteinExistence type="inferred from homology"/>
<protein>
    <submittedName>
        <fullName evidence="7">N-acetylglucosamine-6-phosphate deacetylase</fullName>
        <ecNumber evidence="7">3.5.1.25</ecNumber>
    </submittedName>
</protein>
<reference evidence="8" key="1">
    <citation type="journal article" date="2019" name="Int. J. Syst. Evol. Microbiol.">
        <title>The Global Catalogue of Microorganisms (GCM) 10K type strain sequencing project: providing services to taxonomists for standard genome sequencing and annotation.</title>
        <authorList>
            <consortium name="The Broad Institute Genomics Platform"/>
            <consortium name="The Broad Institute Genome Sequencing Center for Infectious Disease"/>
            <person name="Wu L."/>
            <person name="Ma J."/>
        </authorList>
    </citation>
    <scope>NUCLEOTIDE SEQUENCE [LARGE SCALE GENOMIC DNA]</scope>
    <source>
        <strain evidence="8">CCUG 56029</strain>
    </source>
</reference>
<keyword evidence="2" id="KW-0479">Metal-binding</keyword>
<evidence type="ECO:0000313" key="7">
    <source>
        <dbReference type="EMBL" id="MFC4427295.1"/>
    </source>
</evidence>
<dbReference type="SUPFAM" id="SSF51556">
    <property type="entry name" value="Metallo-dependent hydrolases"/>
    <property type="match status" value="1"/>
</dbReference>
<dbReference type="EC" id="3.5.1.25" evidence="7"/>
<accession>A0ABV8XSM3</accession>
<dbReference type="RefSeq" id="WP_380040636.1">
    <property type="nucleotide sequence ID" value="NZ_JBHSEH010000020.1"/>
</dbReference>
<sequence>MEDLWIDNVRVVTQAGVIGCGSVLVRQGRLARVVAGASACPEGARTVDGAGQLLVPGMIDVHIHGAQGHDMMDGTRRSIEEVSRACAATGCTTFLVTSVSSTLEALLRLIDRVREVVGQEPGARIAGIHAEGPYLNVRRKGMQNEAFLRHPSLKEMQQVLDHAGPLLKMVTLAPELPGGLELTRALASRGLIVALAHSDATYEEATAAFHEGASHVTHCFNGMRPIHHREPGLIVAAFEQPQVSLQAIVDGVHLHPAIVRLMHRMKGPGRMVLITDALQAMGMGDGVYAFGGHQVTVEGGVARLADGTLASSTVTMNGALRNTVALGISLTDAVAMAATTPADVLQLPHKGRIAVGADADLVLLDNSFQVVWTMIGGRLVYQAA</sequence>
<dbReference type="InterPro" id="IPR003764">
    <property type="entry name" value="GlcNAc_6-P_deAcase"/>
</dbReference>
<evidence type="ECO:0000256" key="2">
    <source>
        <dbReference type="ARBA" id="ARBA00022723"/>
    </source>
</evidence>
<dbReference type="InterPro" id="IPR006680">
    <property type="entry name" value="Amidohydro-rel"/>
</dbReference>
<keyword evidence="8" id="KW-1185">Reference proteome</keyword>
<dbReference type="InterPro" id="IPR011059">
    <property type="entry name" value="Metal-dep_hydrolase_composite"/>
</dbReference>
<dbReference type="PANTHER" id="PTHR11113:SF14">
    <property type="entry name" value="N-ACETYLGLUCOSAMINE-6-PHOSPHATE DEACETYLASE"/>
    <property type="match status" value="1"/>
</dbReference>
<keyword evidence="3 5" id="KW-0378">Hydrolase</keyword>
<dbReference type="Gene3D" id="2.30.40.10">
    <property type="entry name" value="Urease, subunit C, domain 1"/>
    <property type="match status" value="1"/>
</dbReference>
<dbReference type="PIRSF" id="PIRSF038994">
    <property type="entry name" value="NagA"/>
    <property type="match status" value="1"/>
</dbReference>
<feature type="domain" description="Amidohydrolase-related" evidence="6">
    <location>
        <begin position="54"/>
        <end position="380"/>
    </location>
</feature>
<evidence type="ECO:0000256" key="3">
    <source>
        <dbReference type="ARBA" id="ARBA00022801"/>
    </source>
</evidence>
<dbReference type="PANTHER" id="PTHR11113">
    <property type="entry name" value="N-ACETYLGLUCOSAMINE-6-PHOSPHATE DEACETYLASE"/>
    <property type="match status" value="1"/>
</dbReference>
<keyword evidence="4 5" id="KW-0119">Carbohydrate metabolism</keyword>
<dbReference type="CDD" id="cd00854">
    <property type="entry name" value="NagA"/>
    <property type="match status" value="1"/>
</dbReference>
<dbReference type="Gene3D" id="3.20.20.140">
    <property type="entry name" value="Metal-dependent hydrolases"/>
    <property type="match status" value="1"/>
</dbReference>
<dbReference type="Pfam" id="PF01979">
    <property type="entry name" value="Amidohydro_1"/>
    <property type="match status" value="1"/>
</dbReference>
<gene>
    <name evidence="7" type="primary">nagA</name>
    <name evidence="7" type="ORF">ACFOZ9_13850</name>
</gene>
<evidence type="ECO:0000259" key="6">
    <source>
        <dbReference type="Pfam" id="PF01979"/>
    </source>
</evidence>
<organism evidence="7 8">
    <name type="scientific">Deinococcus navajonensis</name>
    <dbReference type="NCBI Taxonomy" id="309884"/>
    <lineage>
        <taxon>Bacteria</taxon>
        <taxon>Thermotogati</taxon>
        <taxon>Deinococcota</taxon>
        <taxon>Deinococci</taxon>
        <taxon>Deinococcales</taxon>
        <taxon>Deinococcaceae</taxon>
        <taxon>Deinococcus</taxon>
    </lineage>
</organism>
<dbReference type="InterPro" id="IPR032466">
    <property type="entry name" value="Metal_Hydrolase"/>
</dbReference>
<evidence type="ECO:0000313" key="8">
    <source>
        <dbReference type="Proteomes" id="UP001595998"/>
    </source>
</evidence>
<dbReference type="EMBL" id="JBHSEH010000020">
    <property type="protein sequence ID" value="MFC4427295.1"/>
    <property type="molecule type" value="Genomic_DNA"/>
</dbReference>
<evidence type="ECO:0000256" key="1">
    <source>
        <dbReference type="ARBA" id="ARBA00010716"/>
    </source>
</evidence>
<evidence type="ECO:0000256" key="5">
    <source>
        <dbReference type="PIRNR" id="PIRNR038994"/>
    </source>
</evidence>
<comment type="similarity">
    <text evidence="1 5">Belongs to the metallo-dependent hydrolases superfamily. NagA family.</text>
</comment>
<evidence type="ECO:0000256" key="4">
    <source>
        <dbReference type="ARBA" id="ARBA00023277"/>
    </source>
</evidence>